<name>A0A1D8ILY1_9GAMM</name>
<feature type="transmembrane region" description="Helical" evidence="7">
    <location>
        <begin position="365"/>
        <end position="383"/>
    </location>
</feature>
<dbReference type="GO" id="GO:0015112">
    <property type="term" value="F:nitrate transmembrane transporter activity"/>
    <property type="evidence" value="ECO:0007669"/>
    <property type="project" value="InterPro"/>
</dbReference>
<evidence type="ECO:0000313" key="10">
    <source>
        <dbReference type="Proteomes" id="UP000095401"/>
    </source>
</evidence>
<dbReference type="Gene3D" id="1.20.1250.20">
    <property type="entry name" value="MFS general substrate transporter like domains"/>
    <property type="match status" value="2"/>
</dbReference>
<dbReference type="InterPro" id="IPR011701">
    <property type="entry name" value="MFS"/>
</dbReference>
<reference evidence="10" key="1">
    <citation type="submission" date="2016-09" db="EMBL/GenBank/DDBJ databases">
        <title>Acidihalobacter prosperus F5.</title>
        <authorList>
            <person name="Khaleque H.N."/>
            <person name="Ramsay J.P."/>
            <person name="Kaksonen A.H."/>
            <person name="Boxall N.J."/>
            <person name="Watkin E.L.J."/>
        </authorList>
    </citation>
    <scope>NUCLEOTIDE SEQUENCE [LARGE SCALE GENOMIC DNA]</scope>
    <source>
        <strain evidence="10">F5</strain>
    </source>
</reference>
<keyword evidence="4 7" id="KW-1133">Transmembrane helix</keyword>
<dbReference type="InterPro" id="IPR036259">
    <property type="entry name" value="MFS_trans_sf"/>
</dbReference>
<evidence type="ECO:0000256" key="2">
    <source>
        <dbReference type="ARBA" id="ARBA00008432"/>
    </source>
</evidence>
<feature type="transmembrane region" description="Helical" evidence="7">
    <location>
        <begin position="74"/>
        <end position="91"/>
    </location>
</feature>
<keyword evidence="3 7" id="KW-0812">Transmembrane</keyword>
<feature type="transmembrane region" description="Helical" evidence="7">
    <location>
        <begin position="395"/>
        <end position="413"/>
    </location>
</feature>
<feature type="transmembrane region" description="Helical" evidence="7">
    <location>
        <begin position="9"/>
        <end position="29"/>
    </location>
</feature>
<feature type="transmembrane region" description="Helical" evidence="7">
    <location>
        <begin position="306"/>
        <end position="327"/>
    </location>
</feature>
<keyword evidence="10" id="KW-1185">Reference proteome</keyword>
<dbReference type="GO" id="GO:0016020">
    <property type="term" value="C:membrane"/>
    <property type="evidence" value="ECO:0007669"/>
    <property type="project" value="UniProtKB-SubCell"/>
</dbReference>
<feature type="transmembrane region" description="Helical" evidence="7">
    <location>
        <begin position="161"/>
        <end position="178"/>
    </location>
</feature>
<feature type="transmembrane region" description="Helical" evidence="7">
    <location>
        <begin position="243"/>
        <end position="264"/>
    </location>
</feature>
<comment type="subcellular location">
    <subcellularLocation>
        <location evidence="1">Membrane</location>
        <topology evidence="1">Multi-pass membrane protein</topology>
    </subcellularLocation>
</comment>
<dbReference type="Proteomes" id="UP000095401">
    <property type="component" value="Chromosome"/>
</dbReference>
<dbReference type="KEGG" id="aprs:BI364_05250"/>
<organism evidence="9 10">
    <name type="scientific">Acidihalobacter yilgarnensis</name>
    <dbReference type="NCBI Taxonomy" id="2819280"/>
    <lineage>
        <taxon>Bacteria</taxon>
        <taxon>Pseudomonadati</taxon>
        <taxon>Pseudomonadota</taxon>
        <taxon>Gammaproteobacteria</taxon>
        <taxon>Chromatiales</taxon>
        <taxon>Ectothiorhodospiraceae</taxon>
        <taxon>Acidihalobacter</taxon>
    </lineage>
</organism>
<protein>
    <submittedName>
        <fullName evidence="9">Nitrate/nitrite transporter</fullName>
    </submittedName>
</protein>
<dbReference type="InterPro" id="IPR044772">
    <property type="entry name" value="NO3_transporter"/>
</dbReference>
<feature type="domain" description="Major facilitator superfamily (MFS) profile" evidence="8">
    <location>
        <begin position="8"/>
        <end position="417"/>
    </location>
</feature>
<accession>A0A1D8ILY1</accession>
<sequence length="441" mass="47774">MKTHKVEQLVIATVGFFWCFLMWFSTAAFSPSIANHYNLSLAALGLLASSAIWMAPIGRIIAGWAADRFGAPRTFAVILAVCGLVSIASAYTTDYDILFIERVIVAIAGVSFVVGIQHVAQWFEPSEIGTAEGLYAGTGNVGAGVGALLLPRMFGLDYQSAFLWLGVIALVIAAWYLLRGEAAKHEKVRATARESADLRGTIFVWSRYIAIALMLAYAMSFGLEIAMNAWLPGYFTRGFHEAILALGFTSIAGVQIAAGTFAAVQSFTASLFRPFSGFMSDLFQRRGWTPLPMIARTLPYAPRLHWLAISLLLITASMVALTLAGLANSLPLSVLVLVAFGIFVSFGTGGTFALVPLLFPDRPGIAAGFIGGVSTAGGIVYPLVFAHSGNIHMGYLYIALFMFIPFTLFYFWAARYEHHPEDHGIGENWIDRTNRPVGEKA</sequence>
<feature type="transmembrane region" description="Helical" evidence="7">
    <location>
        <begin position="208"/>
        <end position="231"/>
    </location>
</feature>
<evidence type="ECO:0000256" key="6">
    <source>
        <dbReference type="ARBA" id="ARBA00023136"/>
    </source>
</evidence>
<dbReference type="SUPFAM" id="SSF103473">
    <property type="entry name" value="MFS general substrate transporter"/>
    <property type="match status" value="1"/>
</dbReference>
<dbReference type="GO" id="GO:0042128">
    <property type="term" value="P:nitrate assimilation"/>
    <property type="evidence" value="ECO:0007669"/>
    <property type="project" value="UniProtKB-KW"/>
</dbReference>
<evidence type="ECO:0000256" key="4">
    <source>
        <dbReference type="ARBA" id="ARBA00022989"/>
    </source>
</evidence>
<evidence type="ECO:0000259" key="8">
    <source>
        <dbReference type="PROSITE" id="PS50850"/>
    </source>
</evidence>
<keyword evidence="5" id="KW-0534">Nitrate assimilation</keyword>
<evidence type="ECO:0000256" key="5">
    <source>
        <dbReference type="ARBA" id="ARBA00023063"/>
    </source>
</evidence>
<keyword evidence="6 7" id="KW-0472">Membrane</keyword>
<evidence type="ECO:0000256" key="3">
    <source>
        <dbReference type="ARBA" id="ARBA00022692"/>
    </source>
</evidence>
<evidence type="ECO:0000256" key="7">
    <source>
        <dbReference type="SAM" id="Phobius"/>
    </source>
</evidence>
<dbReference type="EMBL" id="CP017415">
    <property type="protein sequence ID" value="AOU97461.1"/>
    <property type="molecule type" value="Genomic_DNA"/>
</dbReference>
<dbReference type="AlphaFoldDB" id="A0A1D8ILY1"/>
<dbReference type="InterPro" id="IPR020846">
    <property type="entry name" value="MFS_dom"/>
</dbReference>
<dbReference type="PANTHER" id="PTHR23515">
    <property type="entry name" value="HIGH-AFFINITY NITRATE TRANSPORTER 2.3"/>
    <property type="match status" value="1"/>
</dbReference>
<evidence type="ECO:0000256" key="1">
    <source>
        <dbReference type="ARBA" id="ARBA00004141"/>
    </source>
</evidence>
<proteinExistence type="inferred from homology"/>
<evidence type="ECO:0000313" key="9">
    <source>
        <dbReference type="EMBL" id="AOU97461.1"/>
    </source>
</evidence>
<feature type="transmembrane region" description="Helical" evidence="7">
    <location>
        <begin position="41"/>
        <end position="62"/>
    </location>
</feature>
<gene>
    <name evidence="9" type="ORF">BI364_05250</name>
</gene>
<feature type="transmembrane region" description="Helical" evidence="7">
    <location>
        <begin position="97"/>
        <end position="116"/>
    </location>
</feature>
<feature type="transmembrane region" description="Helical" evidence="7">
    <location>
        <begin position="334"/>
        <end position="359"/>
    </location>
</feature>
<comment type="similarity">
    <text evidence="2">Belongs to the major facilitator superfamily. Nitrate/nitrite porter (TC 2.A.1.8) family.</text>
</comment>
<dbReference type="RefSeq" id="WP_070077846.1">
    <property type="nucleotide sequence ID" value="NZ_CP017415.1"/>
</dbReference>
<dbReference type="Pfam" id="PF07690">
    <property type="entry name" value="MFS_1"/>
    <property type="match status" value="1"/>
</dbReference>
<dbReference type="PROSITE" id="PS50850">
    <property type="entry name" value="MFS"/>
    <property type="match status" value="1"/>
</dbReference>